<evidence type="ECO:0000256" key="1">
    <source>
        <dbReference type="SAM" id="MobiDB-lite"/>
    </source>
</evidence>
<evidence type="ECO:0000313" key="3">
    <source>
        <dbReference type="Proteomes" id="UP000094819"/>
    </source>
</evidence>
<dbReference type="Proteomes" id="UP000094819">
    <property type="component" value="Unassembled WGS sequence"/>
</dbReference>
<reference evidence="2 3" key="1">
    <citation type="submission" date="2016-06" db="EMBL/GenBank/DDBJ databases">
        <title>Evolution of pathogenesis and genome organization in the Tremellales.</title>
        <authorList>
            <person name="Cuomo C."/>
            <person name="Litvintseva A."/>
            <person name="Heitman J."/>
            <person name="Chen Y."/>
            <person name="Sun S."/>
            <person name="Springer D."/>
            <person name="Dromer F."/>
            <person name="Young S."/>
            <person name="Zeng Q."/>
            <person name="Chapman S."/>
            <person name="Gujja S."/>
            <person name="Saif S."/>
            <person name="Birren B."/>
        </authorList>
    </citation>
    <scope>NUCLEOTIDE SEQUENCE [LARGE SCALE GENOMIC DNA]</scope>
    <source>
        <strain evidence="2 3">CBS 7118</strain>
    </source>
</reference>
<dbReference type="RefSeq" id="XP_019028599.1">
    <property type="nucleotide sequence ID" value="XM_019179458.1"/>
</dbReference>
<keyword evidence="3" id="KW-1185">Reference proteome</keyword>
<dbReference type="EMBL" id="AWGH01000034">
    <property type="protein sequence ID" value="ODN85894.1"/>
    <property type="molecule type" value="Genomic_DNA"/>
</dbReference>
<dbReference type="OrthoDB" id="10395211at2759"/>
<dbReference type="AlphaFoldDB" id="A0A1E3IBB5"/>
<accession>A0A1E3IBB5</accession>
<protein>
    <submittedName>
        <fullName evidence="2">Uncharacterized protein</fullName>
    </submittedName>
</protein>
<feature type="region of interest" description="Disordered" evidence="1">
    <location>
        <begin position="1"/>
        <end position="35"/>
    </location>
</feature>
<name>A0A1E3IBB5_9TREE</name>
<dbReference type="GeneID" id="30196673"/>
<evidence type="ECO:0000313" key="2">
    <source>
        <dbReference type="EMBL" id="ODN85894.1"/>
    </source>
</evidence>
<organism evidence="2 3">
    <name type="scientific">Cryptococcus wingfieldii CBS 7118</name>
    <dbReference type="NCBI Taxonomy" id="1295528"/>
    <lineage>
        <taxon>Eukaryota</taxon>
        <taxon>Fungi</taxon>
        <taxon>Dikarya</taxon>
        <taxon>Basidiomycota</taxon>
        <taxon>Agaricomycotina</taxon>
        <taxon>Tremellomycetes</taxon>
        <taxon>Tremellales</taxon>
        <taxon>Cryptococcaceae</taxon>
        <taxon>Cryptococcus</taxon>
    </lineage>
</organism>
<proteinExistence type="predicted"/>
<comment type="caution">
    <text evidence="2">The sequence shown here is derived from an EMBL/GenBank/DDBJ whole genome shotgun (WGS) entry which is preliminary data.</text>
</comment>
<gene>
    <name evidence="2" type="ORF">L198_07462</name>
</gene>
<feature type="compositionally biased region" description="Polar residues" evidence="1">
    <location>
        <begin position="8"/>
        <end position="35"/>
    </location>
</feature>
<sequence length="128" mass="13822">MSDDENDQASTTPSYETNTKPFSNSFYEEHTSGYSSNDLTGAINEMAGSVVETVITQFPELDTERKSALVNDMIARNLRRAGMSVNCVEMSINGSAFAPTVWSVEVQEDGAEDEAVEGGLGVENLNIS</sequence>